<evidence type="ECO:0000313" key="2">
    <source>
        <dbReference type="EMBL" id="SKA94436.1"/>
    </source>
</evidence>
<dbReference type="RefSeq" id="WP_078697057.1">
    <property type="nucleotide sequence ID" value="NZ_FUYH01000016.1"/>
</dbReference>
<dbReference type="EMBL" id="FUYH01000016">
    <property type="protein sequence ID" value="SKA94436.1"/>
    <property type="molecule type" value="Genomic_DNA"/>
</dbReference>
<sequence>MQITTDIKQANKIKELIKKECANYDNGQCILLEIDCPQMNCMYSVLCKYFINSILPLDKELYKQLLPDAEETKELYNKVCQSCNKQFTTDKKNGQYCPKCKDKIKKEKTRLRVQKHRDKCNAF</sequence>
<name>A0A1T4XY07_9CLOT</name>
<dbReference type="InterPro" id="IPR025973">
    <property type="entry name" value="Cys_rich_VLP_dom"/>
</dbReference>
<feature type="domain" description="Cysteine-rich VLP" evidence="1">
    <location>
        <begin position="8"/>
        <end position="58"/>
    </location>
</feature>
<dbReference type="AlphaFoldDB" id="A0A1T4XY07"/>
<accession>A0A1T4XY07</accession>
<reference evidence="3" key="1">
    <citation type="submission" date="2017-02" db="EMBL/GenBank/DDBJ databases">
        <authorList>
            <person name="Varghese N."/>
            <person name="Submissions S."/>
        </authorList>
    </citation>
    <scope>NUCLEOTIDE SEQUENCE [LARGE SCALE GENOMIC DNA]</scope>
    <source>
        <strain evidence="3">USBA 833</strain>
    </source>
</reference>
<dbReference type="OrthoDB" id="2055412at2"/>
<protein>
    <submittedName>
        <fullName evidence="2">Cysteine-rich VLP</fullName>
    </submittedName>
</protein>
<proteinExistence type="predicted"/>
<organism evidence="2 3">
    <name type="scientific">Caloramator quimbayensis</name>
    <dbReference type="NCBI Taxonomy" id="1147123"/>
    <lineage>
        <taxon>Bacteria</taxon>
        <taxon>Bacillati</taxon>
        <taxon>Bacillota</taxon>
        <taxon>Clostridia</taxon>
        <taxon>Eubacteriales</taxon>
        <taxon>Clostridiaceae</taxon>
        <taxon>Caloramator</taxon>
    </lineage>
</organism>
<keyword evidence="3" id="KW-1185">Reference proteome</keyword>
<dbReference type="STRING" id="1147123.SAMN05443428_1166"/>
<evidence type="ECO:0000313" key="3">
    <source>
        <dbReference type="Proteomes" id="UP000190105"/>
    </source>
</evidence>
<dbReference type="Proteomes" id="UP000190105">
    <property type="component" value="Unassembled WGS sequence"/>
</dbReference>
<evidence type="ECO:0000259" key="1">
    <source>
        <dbReference type="Pfam" id="PF14194"/>
    </source>
</evidence>
<dbReference type="Pfam" id="PF14194">
    <property type="entry name" value="Cys_rich_VLP"/>
    <property type="match status" value="1"/>
</dbReference>
<gene>
    <name evidence="2" type="ORF">SAMN05443428_1166</name>
</gene>